<dbReference type="PANTHER" id="PTHR43649">
    <property type="entry name" value="ARABINOSE-BINDING PROTEIN-RELATED"/>
    <property type="match status" value="1"/>
</dbReference>
<dbReference type="InterPro" id="IPR006059">
    <property type="entry name" value="SBP"/>
</dbReference>
<dbReference type="RefSeq" id="WP_155700557.1">
    <property type="nucleotide sequence ID" value="NZ_CP034235.1"/>
</dbReference>
<dbReference type="Gene3D" id="3.40.190.10">
    <property type="entry name" value="Periplasmic binding protein-like II"/>
    <property type="match status" value="1"/>
</dbReference>
<proteinExistence type="predicted"/>
<dbReference type="PROSITE" id="PS51257">
    <property type="entry name" value="PROKAR_LIPOPROTEIN"/>
    <property type="match status" value="1"/>
</dbReference>
<dbReference type="OrthoDB" id="7918484at2"/>
<gene>
    <name evidence="1" type="ORF">EHS13_11835</name>
</gene>
<dbReference type="Pfam" id="PF01547">
    <property type="entry name" value="SBP_bac_1"/>
    <property type="match status" value="1"/>
</dbReference>
<evidence type="ECO:0000313" key="2">
    <source>
        <dbReference type="Proteomes" id="UP000426246"/>
    </source>
</evidence>
<dbReference type="Proteomes" id="UP000426246">
    <property type="component" value="Chromosome"/>
</dbReference>
<name>A0A6B8RH52_9BACL</name>
<keyword evidence="2" id="KW-1185">Reference proteome</keyword>
<accession>A0A6B8RH52</accession>
<dbReference type="InterPro" id="IPR050490">
    <property type="entry name" value="Bact_solute-bd_prot1"/>
</dbReference>
<sequence>MKIRKAILTTLILLIVLTISACNKSKIETEPAEIHIMVPFVIEDQINSKVYQDAVVNFEKLNPLIKVKLDYATPQPNEESYSLDPIKLLESSEPPDIVQLSASQPILADKKGLLIDLLPLMQANGSKGISIPQQILDTAVINGKLLQIPYAVYPNVVYYNKEIFDQAKISYPQGDWTWEQFREISKKLKTTYGSILSYDSDTLDILMGSMGKGVISSDGKTTVGYLDSPEVVQTIQWLNAYYRDDDQKKAPMTYIDAFEQFDRNKTAGMVIKAGDVLSNSANKDTMGIAPLPHFEGSNRANQIGLSGFGISQKSKHPEAAWKFIEYLTLVKNVDSIKFAEGFLTTSKSIADASGQSSDPIKSILVDEMNYATKSWVNINPYFGKAWNKALNAEFAELLTTDDSQIQLRLHELALKLDLELTRLKDVDDLT</sequence>
<dbReference type="AlphaFoldDB" id="A0A6B8RH52"/>
<organism evidence="1 2">
    <name type="scientific">Paenibacillus psychroresistens</name>
    <dbReference type="NCBI Taxonomy" id="1778678"/>
    <lineage>
        <taxon>Bacteria</taxon>
        <taxon>Bacillati</taxon>
        <taxon>Bacillota</taxon>
        <taxon>Bacilli</taxon>
        <taxon>Bacillales</taxon>
        <taxon>Paenibacillaceae</taxon>
        <taxon>Paenibacillus</taxon>
    </lineage>
</organism>
<protein>
    <submittedName>
        <fullName evidence="1">Extracellular solute-binding protein</fullName>
    </submittedName>
</protein>
<dbReference type="KEGG" id="ppsc:EHS13_11835"/>
<dbReference type="EMBL" id="CP034235">
    <property type="protein sequence ID" value="QGQ95520.1"/>
    <property type="molecule type" value="Genomic_DNA"/>
</dbReference>
<evidence type="ECO:0000313" key="1">
    <source>
        <dbReference type="EMBL" id="QGQ95520.1"/>
    </source>
</evidence>
<dbReference type="SUPFAM" id="SSF53850">
    <property type="entry name" value="Periplasmic binding protein-like II"/>
    <property type="match status" value="1"/>
</dbReference>
<reference evidence="2" key="1">
    <citation type="submission" date="2018-11" db="EMBL/GenBank/DDBJ databases">
        <title>Complete genome sequence of Paenibacillus sp. ML311-T8.</title>
        <authorList>
            <person name="Nam Y.-D."/>
            <person name="Kang J."/>
            <person name="Chung W.-H."/>
            <person name="Park Y.S."/>
        </authorList>
    </citation>
    <scope>NUCLEOTIDE SEQUENCE [LARGE SCALE GENOMIC DNA]</scope>
    <source>
        <strain evidence="2">ML311-T8</strain>
    </source>
</reference>
<dbReference type="PANTHER" id="PTHR43649:SF12">
    <property type="entry name" value="DIACETYLCHITOBIOSE BINDING PROTEIN DASA"/>
    <property type="match status" value="1"/>
</dbReference>